<dbReference type="InterPro" id="IPR008979">
    <property type="entry name" value="Galactose-bd-like_sf"/>
</dbReference>
<dbReference type="Gene3D" id="2.70.98.10">
    <property type="match status" value="1"/>
</dbReference>
<evidence type="ECO:0000313" key="13">
    <source>
        <dbReference type="EMBL" id="SFW47130.1"/>
    </source>
</evidence>
<dbReference type="Pfam" id="PF16353">
    <property type="entry name" value="LacZ_4"/>
    <property type="match status" value="1"/>
</dbReference>
<dbReference type="Pfam" id="PF02836">
    <property type="entry name" value="Glyco_hydro_2_C"/>
    <property type="match status" value="1"/>
</dbReference>
<dbReference type="InterPro" id="IPR011013">
    <property type="entry name" value="Gal_mutarotase_sf_dom"/>
</dbReference>
<dbReference type="Gene3D" id="2.60.120.260">
    <property type="entry name" value="Galactose-binding domain-like"/>
    <property type="match status" value="1"/>
</dbReference>
<dbReference type="InterPro" id="IPR006101">
    <property type="entry name" value="Glyco_hydro_2"/>
</dbReference>
<dbReference type="SUPFAM" id="SSF49303">
    <property type="entry name" value="beta-Galactosidase/glucuronidase domain"/>
    <property type="match status" value="2"/>
</dbReference>
<dbReference type="InterPro" id="IPR006103">
    <property type="entry name" value="Glyco_hydro_2_cat"/>
</dbReference>
<evidence type="ECO:0000256" key="1">
    <source>
        <dbReference type="ARBA" id="ARBA00001412"/>
    </source>
</evidence>
<evidence type="ECO:0000259" key="12">
    <source>
        <dbReference type="SMART" id="SM01038"/>
    </source>
</evidence>
<organism evidence="13 14">
    <name type="scientific">Cellulophaga fucicola</name>
    <dbReference type="NCBI Taxonomy" id="76595"/>
    <lineage>
        <taxon>Bacteria</taxon>
        <taxon>Pseudomonadati</taxon>
        <taxon>Bacteroidota</taxon>
        <taxon>Flavobacteriia</taxon>
        <taxon>Flavobacteriales</taxon>
        <taxon>Flavobacteriaceae</taxon>
        <taxon>Cellulophaga</taxon>
    </lineage>
</organism>
<dbReference type="Pfam" id="PF02929">
    <property type="entry name" value="Bgal_small_N"/>
    <property type="match status" value="1"/>
</dbReference>
<dbReference type="AlphaFoldDB" id="A0A1K1PH63"/>
<comment type="cofactor">
    <cofactor evidence="2">
        <name>Ca(2+)</name>
        <dbReference type="ChEBI" id="CHEBI:29108"/>
    </cofactor>
</comment>
<gene>
    <name evidence="13" type="ORF">SAMN05660313_01900</name>
</gene>
<feature type="signal peptide" evidence="11">
    <location>
        <begin position="1"/>
        <end position="20"/>
    </location>
</feature>
<dbReference type="PANTHER" id="PTHR46323">
    <property type="entry name" value="BETA-GALACTOSIDASE"/>
    <property type="match status" value="1"/>
</dbReference>
<protein>
    <recommendedName>
        <fullName evidence="5 10">Beta-galactosidase</fullName>
        <ecNumber evidence="5 10">3.2.1.23</ecNumber>
    </recommendedName>
    <alternativeName>
        <fullName evidence="9 10">Lactase</fullName>
    </alternativeName>
</protein>
<dbReference type="Gene3D" id="2.60.40.10">
    <property type="entry name" value="Immunoglobulins"/>
    <property type="match status" value="2"/>
</dbReference>
<reference evidence="14" key="1">
    <citation type="submission" date="2016-11" db="EMBL/GenBank/DDBJ databases">
        <authorList>
            <person name="Varghese N."/>
            <person name="Submissions S."/>
        </authorList>
    </citation>
    <scope>NUCLEOTIDE SEQUENCE [LARGE SCALE GENOMIC DNA]</scope>
    <source>
        <strain evidence="14">DSM 24786</strain>
    </source>
</reference>
<keyword evidence="8 10" id="KW-0326">Glycosidase</keyword>
<dbReference type="InterPro" id="IPR006102">
    <property type="entry name" value="Ig-like_GH2"/>
</dbReference>
<proteinExistence type="inferred from homology"/>
<evidence type="ECO:0000313" key="14">
    <source>
        <dbReference type="Proteomes" id="UP000183257"/>
    </source>
</evidence>
<dbReference type="InterPro" id="IPR032312">
    <property type="entry name" value="LacZ_4"/>
</dbReference>
<dbReference type="InterPro" id="IPR004199">
    <property type="entry name" value="B-gal_small/dom_5"/>
</dbReference>
<dbReference type="GO" id="GO:0004565">
    <property type="term" value="F:beta-galactosidase activity"/>
    <property type="evidence" value="ECO:0007669"/>
    <property type="project" value="UniProtKB-EC"/>
</dbReference>
<dbReference type="InterPro" id="IPR036156">
    <property type="entry name" value="Beta-gal/glucu_dom_sf"/>
</dbReference>
<dbReference type="PANTHER" id="PTHR46323:SF2">
    <property type="entry name" value="BETA-GALACTOSIDASE"/>
    <property type="match status" value="1"/>
</dbReference>
<dbReference type="EC" id="3.2.1.23" evidence="5 10"/>
<comment type="similarity">
    <text evidence="3 10">Belongs to the glycosyl hydrolase 2 family.</text>
</comment>
<dbReference type="EMBL" id="FPIY01000002">
    <property type="protein sequence ID" value="SFW47130.1"/>
    <property type="molecule type" value="Genomic_DNA"/>
</dbReference>
<feature type="domain" description="Beta galactosidase small chain/" evidence="12">
    <location>
        <begin position="803"/>
        <end position="1072"/>
    </location>
</feature>
<dbReference type="Gene3D" id="3.20.20.80">
    <property type="entry name" value="Glycosidases"/>
    <property type="match status" value="1"/>
</dbReference>
<dbReference type="GO" id="GO:0009341">
    <property type="term" value="C:beta-galactosidase complex"/>
    <property type="evidence" value="ECO:0007669"/>
    <property type="project" value="InterPro"/>
</dbReference>
<keyword evidence="14" id="KW-1185">Reference proteome</keyword>
<dbReference type="RefSeq" id="WP_072303531.1">
    <property type="nucleotide sequence ID" value="NZ_FPIY01000002.1"/>
</dbReference>
<dbReference type="SMART" id="SM01038">
    <property type="entry name" value="Bgal_small_N"/>
    <property type="match status" value="1"/>
</dbReference>
<comment type="subunit">
    <text evidence="4">Monomer.</text>
</comment>
<evidence type="ECO:0000256" key="11">
    <source>
        <dbReference type="SAM" id="SignalP"/>
    </source>
</evidence>
<dbReference type="SUPFAM" id="SSF74650">
    <property type="entry name" value="Galactose mutarotase-like"/>
    <property type="match status" value="1"/>
</dbReference>
<evidence type="ECO:0000256" key="9">
    <source>
        <dbReference type="ARBA" id="ARBA00032230"/>
    </source>
</evidence>
<evidence type="ECO:0000256" key="2">
    <source>
        <dbReference type="ARBA" id="ARBA00001913"/>
    </source>
</evidence>
<dbReference type="Proteomes" id="UP000183257">
    <property type="component" value="Unassembled WGS sequence"/>
</dbReference>
<dbReference type="SUPFAM" id="SSF49785">
    <property type="entry name" value="Galactose-binding domain-like"/>
    <property type="match status" value="1"/>
</dbReference>
<dbReference type="Pfam" id="PF00703">
    <property type="entry name" value="Glyco_hydro_2"/>
    <property type="match status" value="1"/>
</dbReference>
<evidence type="ECO:0000256" key="7">
    <source>
        <dbReference type="ARBA" id="ARBA00022837"/>
    </source>
</evidence>
<accession>A0A1K1PH63</accession>
<evidence type="ECO:0000256" key="4">
    <source>
        <dbReference type="ARBA" id="ARBA00011245"/>
    </source>
</evidence>
<keyword evidence="7" id="KW-0106">Calcium</keyword>
<dbReference type="OrthoDB" id="9801077at2"/>
<dbReference type="InterPro" id="IPR014718">
    <property type="entry name" value="GH-type_carb-bd"/>
</dbReference>
<dbReference type="InterPro" id="IPR050347">
    <property type="entry name" value="Bact_Beta-galactosidase"/>
</dbReference>
<dbReference type="InterPro" id="IPR013783">
    <property type="entry name" value="Ig-like_fold"/>
</dbReference>
<keyword evidence="11" id="KW-0732">Signal</keyword>
<name>A0A1K1PH63_9FLAO</name>
<dbReference type="InterPro" id="IPR006104">
    <property type="entry name" value="Glyco_hydro_2_N"/>
</dbReference>
<dbReference type="InterPro" id="IPR023230">
    <property type="entry name" value="Glyco_hydro_2_CS"/>
</dbReference>
<feature type="chain" id="PRO_5012995661" description="Beta-galactosidase" evidence="11">
    <location>
        <begin position="21"/>
        <end position="1075"/>
    </location>
</feature>
<dbReference type="PRINTS" id="PR00132">
    <property type="entry name" value="GLHYDRLASE2"/>
</dbReference>
<dbReference type="PROSITE" id="PS00719">
    <property type="entry name" value="GLYCOSYL_HYDROL_F2_1"/>
    <property type="match status" value="1"/>
</dbReference>
<dbReference type="InterPro" id="IPR017853">
    <property type="entry name" value="GH"/>
</dbReference>
<dbReference type="Pfam" id="PF02837">
    <property type="entry name" value="Glyco_hydro_2_N"/>
    <property type="match status" value="1"/>
</dbReference>
<dbReference type="STRING" id="76595.SAMN05660313_01900"/>
<evidence type="ECO:0000256" key="3">
    <source>
        <dbReference type="ARBA" id="ARBA00007401"/>
    </source>
</evidence>
<comment type="catalytic activity">
    <reaction evidence="1 10">
        <text>Hydrolysis of terminal non-reducing beta-D-galactose residues in beta-D-galactosides.</text>
        <dbReference type="EC" id="3.2.1.23"/>
    </reaction>
</comment>
<dbReference type="GO" id="GO:0030246">
    <property type="term" value="F:carbohydrate binding"/>
    <property type="evidence" value="ECO:0007669"/>
    <property type="project" value="InterPro"/>
</dbReference>
<evidence type="ECO:0000256" key="8">
    <source>
        <dbReference type="ARBA" id="ARBA00023295"/>
    </source>
</evidence>
<dbReference type="SUPFAM" id="SSF51445">
    <property type="entry name" value="(Trans)glycosidases"/>
    <property type="match status" value="1"/>
</dbReference>
<keyword evidence="6 10" id="KW-0378">Hydrolase</keyword>
<evidence type="ECO:0000256" key="6">
    <source>
        <dbReference type="ARBA" id="ARBA00022801"/>
    </source>
</evidence>
<evidence type="ECO:0000256" key="5">
    <source>
        <dbReference type="ARBA" id="ARBA00012756"/>
    </source>
</evidence>
<sequence length="1075" mass="122741">MKIKLTLFLLSILLCKSLVAQNDWENEHIYEINKMEARTASYSYKNTTDALEGNRDKARVKSLNGIWKFKYTAKSTNRPTDFVAADYTSEDFADIPVPSNWELQGYGQPIYTNITYPFTPNIQGPNLKYDWRGPQPPIPPKIYRDNPVGSYYRDFEVPKEWDNQSIILHFGGVSSAFYVWVNGKKVGYSQGSRLAAEFDISAYIKPNTTNRVAVQVFRWSDGSYLEDQDMWRLSGIHREVLLLAQPKIAINDFYIKTKFDANIEDAKLQIRPKVWVKENKDNLKGWTITAMLFNADKKQVLDKEITVPVSTIFNERWPARDITKFGLLEANIRMPNKWSAENPYLYTVVLNVKDPNGKIAESRSQKIGFRKVEFSKKNELLINGKVVKLMGVNRHDHHPTRGKALTREDLRKDAALIKQYNFNAVRTSHYPNDPYFIELCNEYGIYVMSEANIETHHLGSYIPQTPSWTAPILSRVYRMVERDKNNPSIISWSLGNESGTGPAFAAASAWIKDYDSSRFIHYEGAQGDPNNPNYVENAGFASNNWPTMANPTDPGYVDVISRMYPDHEQLISLANSPHINRPIVMCEYMHAMGNSMGGLGEFWDEIRAKPNLIGGFIWDMVDQGLTKTNKDGSTYYAYGGDFGDMPNDHNFCINGVFASDRTPNPHAWEAKYVFQPVVFETANKASKQVRITNRFTFTNLDKYTIKWSIYENGKELESEELASQDIAAAASAIVTIPYKSNLKNNSDYWLRLTLHEKRDRLWAKKGYLIAKEQLLLKAKKATSEHTSTSKNSISILENENTITVNGSNFSVEISKKNGQLLSYKTKGQEQIISPLKPNFYRPPIDNDIRGASNKQLKKGRQFWKNILDSVKSTKVVISEKNEKFIKITSEQYASNKLSFSTRYTVYNDATVLVSFKSSASESLPAPIRVGLTMGISKQLKNTSYYGNGPYENYSDRKRNSEIGEYHFKTNDMFTNYVMPQENGNRTETRWLKLTSGKKSGITITGVPEFNFSVWPYSSENIEQAKHPFDLVTEDFYTLNIDYAQTGLGGTLSNLLPQYTLKSGEYNFQFLIQPLQ</sequence>
<evidence type="ECO:0000256" key="10">
    <source>
        <dbReference type="RuleBase" id="RU361154"/>
    </source>
</evidence>
<dbReference type="GO" id="GO:0005990">
    <property type="term" value="P:lactose catabolic process"/>
    <property type="evidence" value="ECO:0007669"/>
    <property type="project" value="TreeGrafter"/>
</dbReference>